<dbReference type="Proteomes" id="UP001516400">
    <property type="component" value="Unassembled WGS sequence"/>
</dbReference>
<protein>
    <recommendedName>
        <fullName evidence="3">Plasmodium falciparum erythrocyte membrane protein 1 acidic terminal segment domain-containing protein</fullName>
    </recommendedName>
</protein>
<dbReference type="EMBL" id="JABFTP020000144">
    <property type="protein sequence ID" value="KAL3280656.1"/>
    <property type="molecule type" value="Genomic_DNA"/>
</dbReference>
<evidence type="ECO:0000313" key="1">
    <source>
        <dbReference type="EMBL" id="KAL3280656.1"/>
    </source>
</evidence>
<proteinExistence type="predicted"/>
<organism evidence="1 2">
    <name type="scientific">Cryptolaemus montrouzieri</name>
    <dbReference type="NCBI Taxonomy" id="559131"/>
    <lineage>
        <taxon>Eukaryota</taxon>
        <taxon>Metazoa</taxon>
        <taxon>Ecdysozoa</taxon>
        <taxon>Arthropoda</taxon>
        <taxon>Hexapoda</taxon>
        <taxon>Insecta</taxon>
        <taxon>Pterygota</taxon>
        <taxon>Neoptera</taxon>
        <taxon>Endopterygota</taxon>
        <taxon>Coleoptera</taxon>
        <taxon>Polyphaga</taxon>
        <taxon>Cucujiformia</taxon>
        <taxon>Coccinelloidea</taxon>
        <taxon>Coccinellidae</taxon>
        <taxon>Scymninae</taxon>
        <taxon>Scymnini</taxon>
        <taxon>Cryptolaemus</taxon>
    </lineage>
</organism>
<sequence>MMFDNLLVNIKNHANNFGDTLKNKSRKISYNINILKNQITNRSKSTYYTITKKEDNEYYNDYLSPRAYSMTTFSINGNMNDTVEWLPYMPPSFDENNIVDRFIKVITINDNETHH</sequence>
<gene>
    <name evidence="1" type="ORF">HHI36_003892</name>
</gene>
<comment type="caution">
    <text evidence="1">The sequence shown here is derived from an EMBL/GenBank/DDBJ whole genome shotgun (WGS) entry which is preliminary data.</text>
</comment>
<evidence type="ECO:0008006" key="3">
    <source>
        <dbReference type="Google" id="ProtNLM"/>
    </source>
</evidence>
<reference evidence="1 2" key="1">
    <citation type="journal article" date="2021" name="BMC Biol.">
        <title>Horizontally acquired antibacterial genes associated with adaptive radiation of ladybird beetles.</title>
        <authorList>
            <person name="Li H.S."/>
            <person name="Tang X.F."/>
            <person name="Huang Y.H."/>
            <person name="Xu Z.Y."/>
            <person name="Chen M.L."/>
            <person name="Du X.Y."/>
            <person name="Qiu B.Y."/>
            <person name="Chen P.T."/>
            <person name="Zhang W."/>
            <person name="Slipinski A."/>
            <person name="Escalona H.E."/>
            <person name="Waterhouse R.M."/>
            <person name="Zwick A."/>
            <person name="Pang H."/>
        </authorList>
    </citation>
    <scope>NUCLEOTIDE SEQUENCE [LARGE SCALE GENOMIC DNA]</scope>
    <source>
        <strain evidence="1">SYSU2018</strain>
    </source>
</reference>
<name>A0ABD2NPH5_9CUCU</name>
<accession>A0ABD2NPH5</accession>
<evidence type="ECO:0000313" key="2">
    <source>
        <dbReference type="Proteomes" id="UP001516400"/>
    </source>
</evidence>
<dbReference type="AlphaFoldDB" id="A0ABD2NPH5"/>
<keyword evidence="2" id="KW-1185">Reference proteome</keyword>
<feature type="non-terminal residue" evidence="1">
    <location>
        <position position="115"/>
    </location>
</feature>